<dbReference type="EMBL" id="PKPP01014895">
    <property type="protein sequence ID" value="PWA39160.1"/>
    <property type="molecule type" value="Genomic_DNA"/>
</dbReference>
<protein>
    <submittedName>
        <fullName evidence="2">Kinesin, motor domain-containing protein</fullName>
    </submittedName>
</protein>
<sequence>MNYRNQNKPPIVPIKFGKAKRLSLDDGSLEMNRNIGGRRMSTSTPRRQALSPMNMQKEVVVPFSENEGLECEKTYTKEEVDVLLKDKFKGNNIDWKRKQEWTIEYIRRMKVCVKWFQKALEDVVEEKDGLRKMLDLSESKCLEAETALKSKEEEFKVTVSKLEMHIISLNESLAKEESLKSDALDCQKKEKEAKMALEKRRDSLRKELGWAEQNVLNANEKLKMQEHMYARVQEYNSGLQKYNTRLQDELIEANHANKQLESEKAAILQELSTLRARYTLLQREFNAAKIDVSR</sequence>
<evidence type="ECO:0000313" key="3">
    <source>
        <dbReference type="Proteomes" id="UP000245207"/>
    </source>
</evidence>
<keyword evidence="3" id="KW-1185">Reference proteome</keyword>
<feature type="coiled-coil region" evidence="1">
    <location>
        <begin position="187"/>
        <end position="284"/>
    </location>
</feature>
<dbReference type="AlphaFoldDB" id="A0A2U1KQY9"/>
<dbReference type="OrthoDB" id="1746171at2759"/>
<gene>
    <name evidence="2" type="ORF">CTI12_AA574660</name>
</gene>
<dbReference type="STRING" id="35608.A0A2U1KQY9"/>
<proteinExistence type="predicted"/>
<dbReference type="Proteomes" id="UP000245207">
    <property type="component" value="Unassembled WGS sequence"/>
</dbReference>
<accession>A0A2U1KQY9</accession>
<organism evidence="2 3">
    <name type="scientific">Artemisia annua</name>
    <name type="common">Sweet wormwood</name>
    <dbReference type="NCBI Taxonomy" id="35608"/>
    <lineage>
        <taxon>Eukaryota</taxon>
        <taxon>Viridiplantae</taxon>
        <taxon>Streptophyta</taxon>
        <taxon>Embryophyta</taxon>
        <taxon>Tracheophyta</taxon>
        <taxon>Spermatophyta</taxon>
        <taxon>Magnoliopsida</taxon>
        <taxon>eudicotyledons</taxon>
        <taxon>Gunneridae</taxon>
        <taxon>Pentapetalae</taxon>
        <taxon>asterids</taxon>
        <taxon>campanulids</taxon>
        <taxon>Asterales</taxon>
        <taxon>Asteraceae</taxon>
        <taxon>Asteroideae</taxon>
        <taxon>Anthemideae</taxon>
        <taxon>Artemisiinae</taxon>
        <taxon>Artemisia</taxon>
    </lineage>
</organism>
<evidence type="ECO:0000313" key="2">
    <source>
        <dbReference type="EMBL" id="PWA39160.1"/>
    </source>
</evidence>
<keyword evidence="1" id="KW-0175">Coiled coil</keyword>
<comment type="caution">
    <text evidence="2">The sequence shown here is derived from an EMBL/GenBank/DDBJ whole genome shotgun (WGS) entry which is preliminary data.</text>
</comment>
<name>A0A2U1KQY9_ARTAN</name>
<evidence type="ECO:0000256" key="1">
    <source>
        <dbReference type="SAM" id="Coils"/>
    </source>
</evidence>
<reference evidence="2 3" key="1">
    <citation type="journal article" date="2018" name="Mol. Plant">
        <title>The genome of Artemisia annua provides insight into the evolution of Asteraceae family and artemisinin biosynthesis.</title>
        <authorList>
            <person name="Shen Q."/>
            <person name="Zhang L."/>
            <person name="Liao Z."/>
            <person name="Wang S."/>
            <person name="Yan T."/>
            <person name="Shi P."/>
            <person name="Liu M."/>
            <person name="Fu X."/>
            <person name="Pan Q."/>
            <person name="Wang Y."/>
            <person name="Lv Z."/>
            <person name="Lu X."/>
            <person name="Zhang F."/>
            <person name="Jiang W."/>
            <person name="Ma Y."/>
            <person name="Chen M."/>
            <person name="Hao X."/>
            <person name="Li L."/>
            <person name="Tang Y."/>
            <person name="Lv G."/>
            <person name="Zhou Y."/>
            <person name="Sun X."/>
            <person name="Brodelius P.E."/>
            <person name="Rose J.K.C."/>
            <person name="Tang K."/>
        </authorList>
    </citation>
    <scope>NUCLEOTIDE SEQUENCE [LARGE SCALE GENOMIC DNA]</scope>
    <source>
        <strain evidence="3">cv. Huhao1</strain>
        <tissue evidence="2">Leaf</tissue>
    </source>
</reference>